<dbReference type="InterPro" id="IPR045078">
    <property type="entry name" value="TST/MPST-like"/>
</dbReference>
<dbReference type="RefSeq" id="WP_379820767.1">
    <property type="nucleotide sequence ID" value="NZ_JBHUMD010000024.1"/>
</dbReference>
<name>A0ABW5NVE2_9FLAO</name>
<accession>A0ABW5NVE2</accession>
<dbReference type="InterPro" id="IPR036873">
    <property type="entry name" value="Rhodanese-like_dom_sf"/>
</dbReference>
<evidence type="ECO:0000256" key="2">
    <source>
        <dbReference type="ARBA" id="ARBA00022737"/>
    </source>
</evidence>
<feature type="domain" description="Rhodanese" evidence="3">
    <location>
        <begin position="16"/>
        <end position="130"/>
    </location>
</feature>
<keyword evidence="1 4" id="KW-0808">Transferase</keyword>
<organism evidence="4 5">
    <name type="scientific">Flavobacterium suzhouense</name>
    <dbReference type="NCBI Taxonomy" id="1529638"/>
    <lineage>
        <taxon>Bacteria</taxon>
        <taxon>Pseudomonadati</taxon>
        <taxon>Bacteroidota</taxon>
        <taxon>Flavobacteriia</taxon>
        <taxon>Flavobacteriales</taxon>
        <taxon>Flavobacteriaceae</taxon>
        <taxon>Flavobacterium</taxon>
    </lineage>
</organism>
<sequence length="275" mass="29462">MVKPIIQPLDLIELVKANDVVIIDAGNVVSYGMQHLKGAKHIDLNTDMANVPDNAAKGGRHPLPDPVSFGAVLGRLGIKPHSHVVVYDDKNGALSAARFWWMLKAAGHKNVQVLNGGVTAAAKAGFPLSDLVELSEPAAPYVFTQWQLPQAYIDDVEKAADNSMKIIDVRAAARFRGETEPLDAIAGHIPGAINVPYETNLDADGFFLEPEILAQKYLEVLGDTNTKDVIVHCGSGVTACHALLAIDYAGLPLPRLYVGSWSEWSGRGKTVAVGE</sequence>
<dbReference type="InterPro" id="IPR001763">
    <property type="entry name" value="Rhodanese-like_dom"/>
</dbReference>
<proteinExistence type="predicted"/>
<keyword evidence="5" id="KW-1185">Reference proteome</keyword>
<evidence type="ECO:0000256" key="1">
    <source>
        <dbReference type="ARBA" id="ARBA00022679"/>
    </source>
</evidence>
<reference evidence="5" key="1">
    <citation type="journal article" date="2019" name="Int. J. Syst. Evol. Microbiol.">
        <title>The Global Catalogue of Microorganisms (GCM) 10K type strain sequencing project: providing services to taxonomists for standard genome sequencing and annotation.</title>
        <authorList>
            <consortium name="The Broad Institute Genomics Platform"/>
            <consortium name="The Broad Institute Genome Sequencing Center for Infectious Disease"/>
            <person name="Wu L."/>
            <person name="Ma J."/>
        </authorList>
    </citation>
    <scope>NUCLEOTIDE SEQUENCE [LARGE SCALE GENOMIC DNA]</scope>
    <source>
        <strain evidence="5">KCTC 42107</strain>
    </source>
</reference>
<dbReference type="EMBL" id="JBHUMD010000024">
    <property type="protein sequence ID" value="MFD2602295.1"/>
    <property type="molecule type" value="Genomic_DNA"/>
</dbReference>
<dbReference type="SUPFAM" id="SSF52821">
    <property type="entry name" value="Rhodanese/Cell cycle control phosphatase"/>
    <property type="match status" value="2"/>
</dbReference>
<dbReference type="CDD" id="cd01448">
    <property type="entry name" value="TST_Repeat_1"/>
    <property type="match status" value="1"/>
</dbReference>
<evidence type="ECO:0000313" key="4">
    <source>
        <dbReference type="EMBL" id="MFD2602295.1"/>
    </source>
</evidence>
<dbReference type="Pfam" id="PF00581">
    <property type="entry name" value="Rhodanese"/>
    <property type="match status" value="2"/>
</dbReference>
<protein>
    <submittedName>
        <fullName evidence="4">Sulfurtransferase</fullName>
        <ecNumber evidence="4">2.8.1.-</ecNumber>
    </submittedName>
</protein>
<gene>
    <name evidence="4" type="ORF">ACFSR3_09535</name>
</gene>
<dbReference type="SMART" id="SM00450">
    <property type="entry name" value="RHOD"/>
    <property type="match status" value="2"/>
</dbReference>
<dbReference type="Proteomes" id="UP001597480">
    <property type="component" value="Unassembled WGS sequence"/>
</dbReference>
<dbReference type="GO" id="GO:0016740">
    <property type="term" value="F:transferase activity"/>
    <property type="evidence" value="ECO:0007669"/>
    <property type="project" value="UniProtKB-KW"/>
</dbReference>
<dbReference type="PANTHER" id="PTHR11364">
    <property type="entry name" value="THIOSULFATE SULFERTANSFERASE"/>
    <property type="match status" value="1"/>
</dbReference>
<dbReference type="CDD" id="cd01449">
    <property type="entry name" value="TST_Repeat_2"/>
    <property type="match status" value="1"/>
</dbReference>
<dbReference type="PROSITE" id="PS50206">
    <property type="entry name" value="RHODANESE_3"/>
    <property type="match status" value="2"/>
</dbReference>
<dbReference type="EC" id="2.8.1.-" evidence="4"/>
<keyword evidence="2" id="KW-0677">Repeat</keyword>
<dbReference type="Gene3D" id="3.40.250.10">
    <property type="entry name" value="Rhodanese-like domain"/>
    <property type="match status" value="2"/>
</dbReference>
<dbReference type="PANTHER" id="PTHR11364:SF27">
    <property type="entry name" value="SULFURTRANSFERASE"/>
    <property type="match status" value="1"/>
</dbReference>
<comment type="caution">
    <text evidence="4">The sequence shown here is derived from an EMBL/GenBank/DDBJ whole genome shotgun (WGS) entry which is preliminary data.</text>
</comment>
<evidence type="ECO:0000259" key="3">
    <source>
        <dbReference type="PROSITE" id="PS50206"/>
    </source>
</evidence>
<evidence type="ECO:0000313" key="5">
    <source>
        <dbReference type="Proteomes" id="UP001597480"/>
    </source>
</evidence>
<feature type="domain" description="Rhodanese" evidence="3">
    <location>
        <begin position="160"/>
        <end position="273"/>
    </location>
</feature>